<name>A0A4W6C6B1_LATCA</name>
<proteinExistence type="inferred from homology"/>
<reference evidence="9" key="2">
    <citation type="submission" date="2025-04" db="UniProtKB">
        <authorList>
            <consortium name="RefSeq"/>
        </authorList>
    </citation>
    <scope>IDENTIFICATION</scope>
    <source>
        <tissue evidence="9">Brain</tissue>
    </source>
</reference>
<dbReference type="Ensembl" id="ENSLCAT00010009608.1">
    <property type="protein sequence ID" value="ENSLCAP00010009393.1"/>
    <property type="gene ID" value="ENSLCAG00010004506.1"/>
</dbReference>
<evidence type="ECO:0000313" key="9">
    <source>
        <dbReference type="RefSeq" id="XP_018531595.1"/>
    </source>
</evidence>
<dbReference type="InterPro" id="IPR011992">
    <property type="entry name" value="EF-hand-dom_pair"/>
</dbReference>
<dbReference type="PROSITE" id="PS00018">
    <property type="entry name" value="EF_HAND_1"/>
    <property type="match status" value="1"/>
</dbReference>
<dbReference type="RefSeq" id="XP_018531595.1">
    <property type="nucleotide sequence ID" value="XM_018676079.2"/>
</dbReference>
<dbReference type="KEGG" id="lcf:108883167"/>
<evidence type="ECO:0000256" key="4">
    <source>
        <dbReference type="ARBA" id="ARBA00022837"/>
    </source>
</evidence>
<dbReference type="GO" id="GO:0005737">
    <property type="term" value="C:cytoplasm"/>
    <property type="evidence" value="ECO:0007669"/>
    <property type="project" value="TreeGrafter"/>
</dbReference>
<dbReference type="GO" id="GO:0048306">
    <property type="term" value="F:calcium-dependent protein binding"/>
    <property type="evidence" value="ECO:0007669"/>
    <property type="project" value="TreeGrafter"/>
</dbReference>
<dbReference type="FunFam" id="1.10.238.10:FF:000044">
    <property type="entry name" value="Protein S100"/>
    <property type="match status" value="1"/>
</dbReference>
<dbReference type="InterPro" id="IPR001751">
    <property type="entry name" value="S100/CaBP7/8-like_CS"/>
</dbReference>
<dbReference type="GO" id="GO:0005509">
    <property type="term" value="F:calcium ion binding"/>
    <property type="evidence" value="ECO:0007669"/>
    <property type="project" value="InterPro"/>
</dbReference>
<evidence type="ECO:0000256" key="5">
    <source>
        <dbReference type="RuleBase" id="RU361184"/>
    </source>
</evidence>
<evidence type="ECO:0000313" key="8">
    <source>
        <dbReference type="Proteomes" id="UP000314980"/>
    </source>
</evidence>
<sequence>MSPLQEAMVSLIEVFYSYSGREGDKFKLNKGELKNLLQEELTLATSKDTAMVEKILNDLDENKDGEVDFQEFVVLVAAMTVACNEFFMDCEKSCNKGKSEDHGAKKD</sequence>
<protein>
    <recommendedName>
        <fullName evidence="5">Protein S100</fullName>
    </recommendedName>
    <alternativeName>
        <fullName evidence="5">S100 calcium-binding protein</fullName>
    </alternativeName>
</protein>
<comment type="similarity">
    <text evidence="1 5">Belongs to the S-100 family.</text>
</comment>
<dbReference type="InterPro" id="IPR013787">
    <property type="entry name" value="S100_Ca-bd_sub"/>
</dbReference>
<dbReference type="STRING" id="8187.ENSLCAP00010009393"/>
<reference evidence="8" key="1">
    <citation type="submission" date="2015-09" db="EMBL/GenBank/DDBJ databases">
        <authorList>
            <person name="Sai Rama Sridatta P."/>
        </authorList>
    </citation>
    <scope>NUCLEOTIDE SEQUENCE [LARGE SCALE GENOMIC DNA]</scope>
</reference>
<dbReference type="PROSITE" id="PS00303">
    <property type="entry name" value="S100_CABP"/>
    <property type="match status" value="1"/>
</dbReference>
<keyword evidence="4 5" id="KW-0106">Calcium</keyword>
<gene>
    <name evidence="7 9" type="primary">LOC108883167</name>
</gene>
<dbReference type="SMART" id="SM00054">
    <property type="entry name" value="EFh"/>
    <property type="match status" value="1"/>
</dbReference>
<dbReference type="OrthoDB" id="26525at2759"/>
<dbReference type="AlphaFoldDB" id="A0A4W6C6B1"/>
<accession>A0A4W6C6B1</accession>
<organism evidence="7 8">
    <name type="scientific">Lates calcarifer</name>
    <name type="common">Barramundi</name>
    <name type="synonym">Holocentrus calcarifer</name>
    <dbReference type="NCBI Taxonomy" id="8187"/>
    <lineage>
        <taxon>Eukaryota</taxon>
        <taxon>Metazoa</taxon>
        <taxon>Chordata</taxon>
        <taxon>Craniata</taxon>
        <taxon>Vertebrata</taxon>
        <taxon>Euteleostomi</taxon>
        <taxon>Actinopterygii</taxon>
        <taxon>Neopterygii</taxon>
        <taxon>Teleostei</taxon>
        <taxon>Neoteleostei</taxon>
        <taxon>Acanthomorphata</taxon>
        <taxon>Carangaria</taxon>
        <taxon>Carangaria incertae sedis</taxon>
        <taxon>Centropomidae</taxon>
        <taxon>Lates</taxon>
    </lineage>
</organism>
<dbReference type="InParanoid" id="A0A4W6C6B1"/>
<feature type="domain" description="EF-hand" evidence="6">
    <location>
        <begin position="47"/>
        <end position="82"/>
    </location>
</feature>
<keyword evidence="3" id="KW-0677">Repeat</keyword>
<keyword evidence="2 5" id="KW-0479">Metal-binding</keyword>
<dbReference type="InterPro" id="IPR018247">
    <property type="entry name" value="EF_Hand_1_Ca_BS"/>
</dbReference>
<evidence type="ECO:0000256" key="2">
    <source>
        <dbReference type="ARBA" id="ARBA00022723"/>
    </source>
</evidence>
<dbReference type="GeneID" id="108883167"/>
<evidence type="ECO:0000313" key="7">
    <source>
        <dbReference type="Ensembl" id="ENSLCAP00010009393.1"/>
    </source>
</evidence>
<dbReference type="PANTHER" id="PTHR11639">
    <property type="entry name" value="S100 CALCIUM-BINDING PROTEIN"/>
    <property type="match status" value="1"/>
</dbReference>
<dbReference type="PROSITE" id="PS50222">
    <property type="entry name" value="EF_HAND_2"/>
    <property type="match status" value="1"/>
</dbReference>
<reference evidence="7" key="3">
    <citation type="submission" date="2025-05" db="UniProtKB">
        <authorList>
            <consortium name="Ensembl"/>
        </authorList>
    </citation>
    <scope>IDENTIFICATION</scope>
</reference>
<evidence type="ECO:0000259" key="6">
    <source>
        <dbReference type="PROSITE" id="PS50222"/>
    </source>
</evidence>
<keyword evidence="8" id="KW-1185">Reference proteome</keyword>
<dbReference type="Pfam" id="PF01023">
    <property type="entry name" value="S_100"/>
    <property type="match status" value="1"/>
</dbReference>
<dbReference type="SMART" id="SM01394">
    <property type="entry name" value="S_100"/>
    <property type="match status" value="1"/>
</dbReference>
<dbReference type="SUPFAM" id="SSF47473">
    <property type="entry name" value="EF-hand"/>
    <property type="match status" value="1"/>
</dbReference>
<dbReference type="Gene3D" id="1.10.238.10">
    <property type="entry name" value="EF-hand"/>
    <property type="match status" value="1"/>
</dbReference>
<dbReference type="InterPro" id="IPR002048">
    <property type="entry name" value="EF_hand_dom"/>
</dbReference>
<dbReference type="Proteomes" id="UP000314980">
    <property type="component" value="Unassembled WGS sequence"/>
</dbReference>
<dbReference type="Proteomes" id="UP000694890">
    <property type="component" value="Linkage group LG15"/>
</dbReference>
<dbReference type="PANTHER" id="PTHR11639:SF131">
    <property type="entry name" value="PROTEIN S100"/>
    <property type="match status" value="1"/>
</dbReference>
<dbReference type="GeneTree" id="ENSGT00940000161125"/>
<evidence type="ECO:0000256" key="3">
    <source>
        <dbReference type="ARBA" id="ARBA00022737"/>
    </source>
</evidence>
<evidence type="ECO:0000256" key="1">
    <source>
        <dbReference type="ARBA" id="ARBA00007323"/>
    </source>
</evidence>